<sequence length="131" mass="14703">FGGGYIVQCRAGRRSARAAWRRLRARAPHASLRVLHQHTLHVLIPTHATVDNKDFVTKLSDIYRLMAELQSTCDIEDYTVNQSSLEQMFLSFTDNAEVSADNEVDSLPSLPSPLLEADISRNDDLYTVTSL</sequence>
<comment type="caution">
    <text evidence="1">The sequence shown here is derived from an EMBL/GenBank/DDBJ whole genome shotgun (WGS) entry which is preliminary data.</text>
</comment>
<feature type="non-terminal residue" evidence="1">
    <location>
        <position position="1"/>
    </location>
</feature>
<name>A0A8S1BHX6_ARCPL</name>
<proteinExistence type="predicted"/>
<reference evidence="1 2" key="1">
    <citation type="submission" date="2020-04" db="EMBL/GenBank/DDBJ databases">
        <authorList>
            <person name="Wallbank WR R."/>
            <person name="Pardo Diaz C."/>
            <person name="Kozak K."/>
            <person name="Martin S."/>
            <person name="Jiggins C."/>
            <person name="Moest M."/>
            <person name="Warren A I."/>
            <person name="Byers J.R.P. K."/>
            <person name="Montejo-Kovacevich G."/>
            <person name="Yen C E."/>
        </authorList>
    </citation>
    <scope>NUCLEOTIDE SEQUENCE [LARGE SCALE GENOMIC DNA]</scope>
</reference>
<evidence type="ECO:0000313" key="1">
    <source>
        <dbReference type="EMBL" id="CAB3257941.1"/>
    </source>
</evidence>
<evidence type="ECO:0000313" key="2">
    <source>
        <dbReference type="Proteomes" id="UP000494256"/>
    </source>
</evidence>
<dbReference type="Proteomes" id="UP000494256">
    <property type="component" value="Unassembled WGS sequence"/>
</dbReference>
<dbReference type="OrthoDB" id="1074925at2759"/>
<gene>
    <name evidence="1" type="ORF">APLA_LOCUS16025</name>
</gene>
<protein>
    <submittedName>
        <fullName evidence="1">Uncharacterized protein</fullName>
    </submittedName>
</protein>
<organism evidence="1 2">
    <name type="scientific">Arctia plantaginis</name>
    <name type="common">Wood tiger moth</name>
    <name type="synonym">Phalaena plantaginis</name>
    <dbReference type="NCBI Taxonomy" id="874455"/>
    <lineage>
        <taxon>Eukaryota</taxon>
        <taxon>Metazoa</taxon>
        <taxon>Ecdysozoa</taxon>
        <taxon>Arthropoda</taxon>
        <taxon>Hexapoda</taxon>
        <taxon>Insecta</taxon>
        <taxon>Pterygota</taxon>
        <taxon>Neoptera</taxon>
        <taxon>Endopterygota</taxon>
        <taxon>Lepidoptera</taxon>
        <taxon>Glossata</taxon>
        <taxon>Ditrysia</taxon>
        <taxon>Noctuoidea</taxon>
        <taxon>Erebidae</taxon>
        <taxon>Arctiinae</taxon>
        <taxon>Arctia</taxon>
    </lineage>
</organism>
<accession>A0A8S1BHX6</accession>
<dbReference type="EMBL" id="CADEBD010000584">
    <property type="protein sequence ID" value="CAB3257941.1"/>
    <property type="molecule type" value="Genomic_DNA"/>
</dbReference>
<dbReference type="AlphaFoldDB" id="A0A8S1BHX6"/>